<name>K3YDF3_SETIT</name>
<dbReference type="OMA" id="KQSMRNH"/>
<keyword evidence="4" id="KW-1185">Reference proteome</keyword>
<dbReference type="eggNOG" id="ENOG502R87I">
    <property type="taxonomic scope" value="Eukaryota"/>
</dbReference>
<feature type="domain" description="SAP" evidence="2">
    <location>
        <begin position="3"/>
        <end position="37"/>
    </location>
</feature>
<proteinExistence type="predicted"/>
<dbReference type="Proteomes" id="UP000004995">
    <property type="component" value="Unassembled WGS sequence"/>
</dbReference>
<dbReference type="EMBL" id="AGNK02004555">
    <property type="status" value="NOT_ANNOTATED_CDS"/>
    <property type="molecule type" value="Genomic_DNA"/>
</dbReference>
<evidence type="ECO:0000313" key="4">
    <source>
        <dbReference type="Proteomes" id="UP000004995"/>
    </source>
</evidence>
<dbReference type="PANTHER" id="PTHR36376:SF1">
    <property type="entry name" value="OS09G0514700 PROTEIN"/>
    <property type="match status" value="1"/>
</dbReference>
<evidence type="ECO:0000256" key="1">
    <source>
        <dbReference type="SAM" id="MobiDB-lite"/>
    </source>
</evidence>
<dbReference type="HOGENOM" id="CLU_026606_0_0_1"/>
<accession>K3YDF3</accession>
<reference evidence="4" key="1">
    <citation type="journal article" date="2012" name="Nat. Biotechnol.">
        <title>Reference genome sequence of the model plant Setaria.</title>
        <authorList>
            <person name="Bennetzen J.L."/>
            <person name="Schmutz J."/>
            <person name="Wang H."/>
            <person name="Percifield R."/>
            <person name="Hawkins J."/>
            <person name="Pontaroli A.C."/>
            <person name="Estep M."/>
            <person name="Feng L."/>
            <person name="Vaughn J.N."/>
            <person name="Grimwood J."/>
            <person name="Jenkins J."/>
            <person name="Barry K."/>
            <person name="Lindquist E."/>
            <person name="Hellsten U."/>
            <person name="Deshpande S."/>
            <person name="Wang X."/>
            <person name="Wu X."/>
            <person name="Mitros T."/>
            <person name="Triplett J."/>
            <person name="Yang X."/>
            <person name="Ye C.Y."/>
            <person name="Mauro-Herrera M."/>
            <person name="Wang L."/>
            <person name="Li P."/>
            <person name="Sharma M."/>
            <person name="Sharma R."/>
            <person name="Ronald P.C."/>
            <person name="Panaud O."/>
            <person name="Kellogg E.A."/>
            <person name="Brutnell T.P."/>
            <person name="Doust A.N."/>
            <person name="Tuskan G.A."/>
            <person name="Rokhsar D."/>
            <person name="Devos K.M."/>
        </authorList>
    </citation>
    <scope>NUCLEOTIDE SEQUENCE [LARGE SCALE GENOMIC DNA]</scope>
    <source>
        <strain evidence="4">cv. Yugu1</strain>
    </source>
</reference>
<dbReference type="AlphaFoldDB" id="K3YDF3"/>
<dbReference type="EnsemblPlants" id="KQK99552">
    <property type="protein sequence ID" value="KQK99552"/>
    <property type="gene ID" value="SETIT_012258mg"/>
</dbReference>
<dbReference type="InParanoid" id="K3YDF3"/>
<dbReference type="PROSITE" id="PS50800">
    <property type="entry name" value="SAP"/>
    <property type="match status" value="1"/>
</dbReference>
<dbReference type="InterPro" id="IPR003034">
    <property type="entry name" value="SAP_dom"/>
</dbReference>
<sequence>MEFAAMKRRELLELCRQHGLATRGSKADLAASLAGAISGAAAAENAVEVVVGKGCLKRLGGSASCGTSGAAKKVRFALDEESEERARRRRSLVVLQPVVTKTRGRRKAKKALAAAAVSGRGQQQKCNDVGCDSADKDVTGKVGTDTPVTRSTMKAMCLCAHSGAESWNNPAVAEKEGMVEAATDRKQRWKTRENAVVIAANSHEGISCRITLSSSSSSAAALVYPFVEKKRGRRKARDGKDELSAVEQAAEVQDLTTAAVPVIIKSRPTQVQVEEQPVEDCVPAVQKSGRTRRTDSVAAAAMLAIVTENKVRKAEDVHPDGELPADLEVPRIGAPITRSSRNRNVQVYNSVVEETHVGEKIEDKRKPDRPSTHSCRRQQLASSVKEEEQVAASCELPRLKQSMRNHPEADELISNANLETNKFCRLPVANDLKIVHPLTLKAANTSVEDVVTKAGKEMGFTKSSREDKIKNTGGVSVSVDD</sequence>
<dbReference type="Gramene" id="KQK99552">
    <property type="protein sequence ID" value="KQK99552"/>
    <property type="gene ID" value="SETIT_012258mg"/>
</dbReference>
<dbReference type="PANTHER" id="PTHR36376">
    <property type="entry name" value="OS09G0514700 PROTEIN"/>
    <property type="match status" value="1"/>
</dbReference>
<protein>
    <recommendedName>
        <fullName evidence="2">SAP domain-containing protein</fullName>
    </recommendedName>
</protein>
<evidence type="ECO:0000313" key="3">
    <source>
        <dbReference type="EnsemblPlants" id="KQK99552"/>
    </source>
</evidence>
<feature type="compositionally biased region" description="Basic and acidic residues" evidence="1">
    <location>
        <begin position="358"/>
        <end position="371"/>
    </location>
</feature>
<organism evidence="3 4">
    <name type="scientific">Setaria italica</name>
    <name type="common">Foxtail millet</name>
    <name type="synonym">Panicum italicum</name>
    <dbReference type="NCBI Taxonomy" id="4555"/>
    <lineage>
        <taxon>Eukaryota</taxon>
        <taxon>Viridiplantae</taxon>
        <taxon>Streptophyta</taxon>
        <taxon>Embryophyta</taxon>
        <taxon>Tracheophyta</taxon>
        <taxon>Spermatophyta</taxon>
        <taxon>Magnoliopsida</taxon>
        <taxon>Liliopsida</taxon>
        <taxon>Poales</taxon>
        <taxon>Poaceae</taxon>
        <taxon>PACMAD clade</taxon>
        <taxon>Panicoideae</taxon>
        <taxon>Panicodae</taxon>
        <taxon>Paniceae</taxon>
        <taxon>Cenchrinae</taxon>
        <taxon>Setaria</taxon>
    </lineage>
</organism>
<evidence type="ECO:0000259" key="2">
    <source>
        <dbReference type="PROSITE" id="PS50800"/>
    </source>
</evidence>
<reference evidence="3" key="2">
    <citation type="submission" date="2018-08" db="UniProtKB">
        <authorList>
            <consortium name="EnsemblPlants"/>
        </authorList>
    </citation>
    <scope>IDENTIFICATION</scope>
    <source>
        <strain evidence="3">Yugu1</strain>
    </source>
</reference>
<feature type="region of interest" description="Disordered" evidence="1">
    <location>
        <begin position="358"/>
        <end position="388"/>
    </location>
</feature>